<organism evidence="7 8">
    <name type="scientific">Microbacterium aoyamense</name>
    <dbReference type="NCBI Taxonomy" id="344166"/>
    <lineage>
        <taxon>Bacteria</taxon>
        <taxon>Bacillati</taxon>
        <taxon>Actinomycetota</taxon>
        <taxon>Actinomycetes</taxon>
        <taxon>Micrococcales</taxon>
        <taxon>Microbacteriaceae</taxon>
        <taxon>Microbacterium</taxon>
    </lineage>
</organism>
<feature type="domain" description="Metallo-beta-lactamase" evidence="6">
    <location>
        <begin position="40"/>
        <end position="242"/>
    </location>
</feature>
<evidence type="ECO:0000313" key="7">
    <source>
        <dbReference type="EMBL" id="GAA1917524.1"/>
    </source>
</evidence>
<dbReference type="SUPFAM" id="SSF56281">
    <property type="entry name" value="Metallo-hydrolase/oxidoreductase"/>
    <property type="match status" value="1"/>
</dbReference>
<evidence type="ECO:0000256" key="2">
    <source>
        <dbReference type="ARBA" id="ARBA00007749"/>
    </source>
</evidence>
<keyword evidence="3" id="KW-0479">Metal-binding</keyword>
<evidence type="ECO:0000259" key="6">
    <source>
        <dbReference type="SMART" id="SM00849"/>
    </source>
</evidence>
<accession>A0ABN2PCE4</accession>
<evidence type="ECO:0000313" key="8">
    <source>
        <dbReference type="Proteomes" id="UP001501343"/>
    </source>
</evidence>
<keyword evidence="4" id="KW-0378">Hydrolase</keyword>
<dbReference type="SMART" id="SM00849">
    <property type="entry name" value="Lactamase_B"/>
    <property type="match status" value="1"/>
</dbReference>
<sequence length="267" mass="30403">MSDDTSVFALHYASRPEATAGEAYYRHDLYHEPDSTIGMDYFFWLIRAGGESVVVDCGFAEHLGPIRNRWIETPPTTLLQRMGVEPEEVQHVILSHMHFDHVGNIHLFPNATFYMGRAEFEYWTGPFRDNTAFSWTVEDREVRQVEALKEEGRLVLVDDSAEIGTTGVRVTCFPGHTPGSLVTEIDHPDGTVVLASDTMHYYDEGLLNRPFVAFTDMEKMLHSYDGLRELDARPGYDLVPGHDPAVLRRYEEVAKDCFDLTKKKENA</sequence>
<dbReference type="Proteomes" id="UP001501343">
    <property type="component" value="Unassembled WGS sequence"/>
</dbReference>
<evidence type="ECO:0000256" key="4">
    <source>
        <dbReference type="ARBA" id="ARBA00022801"/>
    </source>
</evidence>
<keyword evidence="5" id="KW-0862">Zinc</keyword>
<protein>
    <submittedName>
        <fullName evidence="7">N-acyl homoserine lactonase family protein</fullName>
    </submittedName>
</protein>
<evidence type="ECO:0000256" key="5">
    <source>
        <dbReference type="ARBA" id="ARBA00022833"/>
    </source>
</evidence>
<comment type="similarity">
    <text evidence="2">Belongs to the metallo-beta-lactamase superfamily.</text>
</comment>
<dbReference type="Pfam" id="PF00753">
    <property type="entry name" value="Lactamase_B"/>
    <property type="match status" value="1"/>
</dbReference>
<dbReference type="InterPro" id="IPR036866">
    <property type="entry name" value="RibonucZ/Hydroxyglut_hydro"/>
</dbReference>
<proteinExistence type="inferred from homology"/>
<gene>
    <name evidence="7" type="ORF">GCM10009775_07440</name>
</gene>
<dbReference type="PANTHER" id="PTHR42978:SF7">
    <property type="entry name" value="METALLO-HYDROLASE RV2300C-RELATED"/>
    <property type="match status" value="1"/>
</dbReference>
<dbReference type="InterPro" id="IPR051013">
    <property type="entry name" value="MBL_superfamily_lactonases"/>
</dbReference>
<comment type="caution">
    <text evidence="7">The sequence shown here is derived from an EMBL/GenBank/DDBJ whole genome shotgun (WGS) entry which is preliminary data.</text>
</comment>
<reference evidence="7 8" key="1">
    <citation type="journal article" date="2019" name="Int. J. Syst. Evol. Microbiol.">
        <title>The Global Catalogue of Microorganisms (GCM) 10K type strain sequencing project: providing services to taxonomists for standard genome sequencing and annotation.</title>
        <authorList>
            <consortium name="The Broad Institute Genomics Platform"/>
            <consortium name="The Broad Institute Genome Sequencing Center for Infectious Disease"/>
            <person name="Wu L."/>
            <person name="Ma J."/>
        </authorList>
    </citation>
    <scope>NUCLEOTIDE SEQUENCE [LARGE SCALE GENOMIC DNA]</scope>
    <source>
        <strain evidence="7 8">JCM 14900</strain>
    </source>
</reference>
<dbReference type="PANTHER" id="PTHR42978">
    <property type="entry name" value="QUORUM-QUENCHING LACTONASE YTNP-RELATED-RELATED"/>
    <property type="match status" value="1"/>
</dbReference>
<evidence type="ECO:0000256" key="3">
    <source>
        <dbReference type="ARBA" id="ARBA00022723"/>
    </source>
</evidence>
<name>A0ABN2PCE4_9MICO</name>
<dbReference type="Gene3D" id="3.60.15.10">
    <property type="entry name" value="Ribonuclease Z/Hydroxyacylglutathione hydrolase-like"/>
    <property type="match status" value="1"/>
</dbReference>
<dbReference type="InterPro" id="IPR001279">
    <property type="entry name" value="Metallo-B-lactamas"/>
</dbReference>
<dbReference type="CDD" id="cd07729">
    <property type="entry name" value="AHL_lactonase_MBL-fold"/>
    <property type="match status" value="1"/>
</dbReference>
<keyword evidence="8" id="KW-1185">Reference proteome</keyword>
<dbReference type="EMBL" id="BAAAOF010000002">
    <property type="protein sequence ID" value="GAA1917524.1"/>
    <property type="molecule type" value="Genomic_DNA"/>
</dbReference>
<comment type="cofactor">
    <cofactor evidence="1">
        <name>Zn(2+)</name>
        <dbReference type="ChEBI" id="CHEBI:29105"/>
    </cofactor>
</comment>
<dbReference type="RefSeq" id="WP_248145583.1">
    <property type="nucleotide sequence ID" value="NZ_BAAAOF010000002.1"/>
</dbReference>
<evidence type="ECO:0000256" key="1">
    <source>
        <dbReference type="ARBA" id="ARBA00001947"/>
    </source>
</evidence>